<organism evidence="1 2">
    <name type="scientific">Brevibacillus centrosporus</name>
    <dbReference type="NCBI Taxonomy" id="54910"/>
    <lineage>
        <taxon>Bacteria</taxon>
        <taxon>Bacillati</taxon>
        <taxon>Bacillota</taxon>
        <taxon>Bacilli</taxon>
        <taxon>Bacillales</taxon>
        <taxon>Paenibacillaceae</taxon>
        <taxon>Brevibacillus</taxon>
    </lineage>
</organism>
<protein>
    <submittedName>
        <fullName evidence="1">YugN-like family protein</fullName>
    </submittedName>
</protein>
<dbReference type="Pfam" id="PF08868">
    <property type="entry name" value="YugN"/>
    <property type="match status" value="1"/>
</dbReference>
<dbReference type="InterPro" id="IPR014967">
    <property type="entry name" value="Uncharacterised_YugN-like"/>
</dbReference>
<sequence length="132" mass="15048">MKSIQSSLPGTRGTFGFFREALGPNFTLANWDYEQGYFDQALDDQNMVYLRLPIKVLQGELDSADAWVELGTPFVLRHVYQTGVEQDIGYYEPLASSAMNQFQEPLDKDAKVSSRWVHQAEAIVRELENRLA</sequence>
<dbReference type="EMBL" id="FORT01000003">
    <property type="protein sequence ID" value="SFJ37355.1"/>
    <property type="molecule type" value="Genomic_DNA"/>
</dbReference>
<evidence type="ECO:0000313" key="1">
    <source>
        <dbReference type="EMBL" id="SFJ37355.1"/>
    </source>
</evidence>
<reference evidence="2" key="1">
    <citation type="submission" date="2016-10" db="EMBL/GenBank/DDBJ databases">
        <authorList>
            <person name="Varghese N."/>
            <person name="Submissions S."/>
        </authorList>
    </citation>
    <scope>NUCLEOTIDE SEQUENCE [LARGE SCALE GENOMIC DNA]</scope>
    <source>
        <strain evidence="2">OK042</strain>
    </source>
</reference>
<dbReference type="SUPFAM" id="SSF160755">
    <property type="entry name" value="YugN-like"/>
    <property type="match status" value="1"/>
</dbReference>
<dbReference type="AlphaFoldDB" id="A0A1I3QTV9"/>
<gene>
    <name evidence="1" type="ORF">SAMN05518846_103161</name>
</gene>
<name>A0A1I3QTV9_9BACL</name>
<accession>A0A1I3QTV9</accession>
<evidence type="ECO:0000313" key="2">
    <source>
        <dbReference type="Proteomes" id="UP000198915"/>
    </source>
</evidence>
<dbReference type="STRING" id="1884381.SAMN05518846_103161"/>
<dbReference type="Proteomes" id="UP000198915">
    <property type="component" value="Unassembled WGS sequence"/>
</dbReference>
<proteinExistence type="predicted"/>
<dbReference type="RefSeq" id="WP_092267119.1">
    <property type="nucleotide sequence ID" value="NZ_FORT01000003.1"/>
</dbReference>
<dbReference type="Gene3D" id="3.30.310.100">
    <property type="entry name" value="YugN-like"/>
    <property type="match status" value="1"/>
</dbReference>
<keyword evidence="2" id="KW-1185">Reference proteome</keyword>
<dbReference type="InterPro" id="IPR036491">
    <property type="entry name" value="YugN-like_sf"/>
</dbReference>